<reference evidence="2" key="1">
    <citation type="submission" date="2022-06" db="EMBL/GenBank/DDBJ databases">
        <title>New cyanobacteria of genus Symplocastrum in benthos of Lake Baikal.</title>
        <authorList>
            <person name="Sorokovikova E."/>
            <person name="Tikhonova I."/>
            <person name="Krasnopeev A."/>
            <person name="Evseev P."/>
            <person name="Gladkikh A."/>
            <person name="Belykh O."/>
        </authorList>
    </citation>
    <scope>NUCLEOTIDE SEQUENCE</scope>
    <source>
        <strain evidence="2">BBK-W-15</strain>
    </source>
</reference>
<dbReference type="SMART" id="SM00382">
    <property type="entry name" value="AAA"/>
    <property type="match status" value="1"/>
</dbReference>
<name>A0AAE3GWW0_9CYAN</name>
<gene>
    <name evidence="2" type="ORF">NJ959_26385</name>
</gene>
<dbReference type="InterPro" id="IPR027417">
    <property type="entry name" value="P-loop_NTPase"/>
</dbReference>
<sequence>MIARSFYASATGIIKAREAMAHKRLTQELLATGVGLKTRQSVGRFLAGKPVDRRVFIEICCQLDLDWQEIAVERKLSTPTTMRHNQENPVDIDALVQEARSLYHDKIDAQCSTLQLLELPQPIDLAHIYIDAYILEDIPNRRWLEITDLQKSIPLDSDRDTLAPFHSDHIAQERVLAIEAATKYFKLMILGKPGTGKSTFLKFIALQCNRGTFQPHLLPIYIELKDFVEDAKEQSAFSLENYISQELDLYDILAENFQALLRHGKLLILLDGLDEVPDAEKDRVITEIRRLSQRYYKNQFIITCRLAAHQYRFQGFTEVEIADFTNHQITNFAQKYFVATSSNNQGAGLTKASQFIEQLKYPDNRKIRELAATPLLLNLICSVFQSKASFPTQHAKLYEEGLEILLVKWDRSKGVRRDETYYNLSLVNKIKLLNQLGAKTFEQEDYLFAQNKVQQHIIDYLRQLPDPKSDPVALQIDSEAVLKSIERQHGLLVERARRIYSFSHLTFQEYFTARHITTTNDLVNDSNQALEQLVTHITRKRWREIFLLAAGMLRRVDDLIWLMKEEINQLLIPDDKLLQFLGWIDRKSQSVSVKYKPVAVRAFYFSLTLTLNEYLKIALNPDSGNNPFSHKSELPLSRCLSLALALDPNFDLHRDIGFNFNSKFADIYPIPALNRFSLIEQTINCIIHFDLALIPSRIKELQESIQKLKIQIHQPEKEPEQIHIWWSENQQTWTEKLIAILHEHYHIGHIWDFSTEQTRSLWQYYEANQLLVDCLNSSYELNPEVRSLLEEKLLKV</sequence>
<evidence type="ECO:0000313" key="2">
    <source>
        <dbReference type="EMBL" id="MCP2731964.1"/>
    </source>
</evidence>
<feature type="domain" description="NACHT" evidence="1">
    <location>
        <begin position="185"/>
        <end position="305"/>
    </location>
</feature>
<dbReference type="PANTHER" id="PTHR46844:SF1">
    <property type="entry name" value="SLR5058 PROTEIN"/>
    <property type="match status" value="1"/>
</dbReference>
<dbReference type="EMBL" id="JAMZMM010000442">
    <property type="protein sequence ID" value="MCP2731964.1"/>
    <property type="molecule type" value="Genomic_DNA"/>
</dbReference>
<comment type="caution">
    <text evidence="2">The sequence shown here is derived from an EMBL/GenBank/DDBJ whole genome shotgun (WGS) entry which is preliminary data.</text>
</comment>
<accession>A0AAE3GWW0</accession>
<dbReference type="SUPFAM" id="SSF52540">
    <property type="entry name" value="P-loop containing nucleoside triphosphate hydrolases"/>
    <property type="match status" value="1"/>
</dbReference>
<dbReference type="Gene3D" id="3.40.50.300">
    <property type="entry name" value="P-loop containing nucleotide triphosphate hydrolases"/>
    <property type="match status" value="1"/>
</dbReference>
<dbReference type="InterPro" id="IPR003593">
    <property type="entry name" value="AAA+_ATPase"/>
</dbReference>
<dbReference type="Proteomes" id="UP001204953">
    <property type="component" value="Unassembled WGS sequence"/>
</dbReference>
<dbReference type="InterPro" id="IPR007111">
    <property type="entry name" value="NACHT_NTPase"/>
</dbReference>
<keyword evidence="3" id="KW-1185">Reference proteome</keyword>
<protein>
    <submittedName>
        <fullName evidence="2">NACHT domain-containing NTPase</fullName>
    </submittedName>
</protein>
<evidence type="ECO:0000313" key="3">
    <source>
        <dbReference type="Proteomes" id="UP001204953"/>
    </source>
</evidence>
<proteinExistence type="predicted"/>
<evidence type="ECO:0000259" key="1">
    <source>
        <dbReference type="PROSITE" id="PS50837"/>
    </source>
</evidence>
<dbReference type="Pfam" id="PF05729">
    <property type="entry name" value="NACHT"/>
    <property type="match status" value="1"/>
</dbReference>
<dbReference type="PROSITE" id="PS50837">
    <property type="entry name" value="NACHT"/>
    <property type="match status" value="1"/>
</dbReference>
<dbReference type="Pfam" id="PF22727">
    <property type="entry name" value="NCH2"/>
    <property type="match status" value="1"/>
</dbReference>
<dbReference type="AlphaFoldDB" id="A0AAE3GWW0"/>
<organism evidence="2 3">
    <name type="scientific">Limnofasciculus baicalensis BBK-W-15</name>
    <dbReference type="NCBI Taxonomy" id="2699891"/>
    <lineage>
        <taxon>Bacteria</taxon>
        <taxon>Bacillati</taxon>
        <taxon>Cyanobacteriota</taxon>
        <taxon>Cyanophyceae</taxon>
        <taxon>Coleofasciculales</taxon>
        <taxon>Coleofasciculaceae</taxon>
        <taxon>Limnofasciculus</taxon>
        <taxon>Limnofasciculus baicalensis</taxon>
    </lineage>
</organism>
<dbReference type="InterPro" id="IPR054501">
    <property type="entry name" value="NCH2"/>
</dbReference>
<dbReference type="RefSeq" id="WP_254014694.1">
    <property type="nucleotide sequence ID" value="NZ_JAMZMM010000442.1"/>
</dbReference>
<dbReference type="PANTHER" id="PTHR46844">
    <property type="entry name" value="SLR5058 PROTEIN"/>
    <property type="match status" value="1"/>
</dbReference>